<dbReference type="PANTHER" id="PTHR15335:SF7">
    <property type="entry name" value="PROTEIN TFG"/>
    <property type="match status" value="1"/>
</dbReference>
<comment type="caution">
    <text evidence="2">The sequence shown here is derived from an EMBL/GenBank/DDBJ whole genome shotgun (WGS) entry which is preliminary data.</text>
</comment>
<proteinExistence type="predicted"/>
<sequence length="269" mass="30367">MCNGDRCYVDIVSFLLLCKLLLWAYHFSASNNHVRMVSDNLKTPYSVDYSQTIIKVKLRDDIRKKPIQKDDVTYDELVFIMQRVFKGKLSATDDVTDLHLDEDGDLVMLQAKSAHRLRLCARPGTVKILDSSDLAFAIQCHHVLRLMLLVRELQIEMKSGIACQIVHSLEVIRDSTTDVLEKIERCSLMTSSGRGIFSQSDSQRNVGEDFSSADLMKQGYGKCLSKKMAQQVTPQLNAGRRQLDAFTLESAETVHCAGGYFVPSKRALR</sequence>
<evidence type="ECO:0000313" key="3">
    <source>
        <dbReference type="Proteomes" id="UP000054843"/>
    </source>
</evidence>
<dbReference type="Proteomes" id="UP000054843">
    <property type="component" value="Unassembled WGS sequence"/>
</dbReference>
<dbReference type="InterPro" id="IPR033512">
    <property type="entry name" value="TFG"/>
</dbReference>
<dbReference type="STRING" id="268474.A0A0V1N3L7"/>
<keyword evidence="1" id="KW-0812">Transmembrane</keyword>
<dbReference type="SUPFAM" id="SSF54277">
    <property type="entry name" value="CAD &amp; PB1 domains"/>
    <property type="match status" value="1"/>
</dbReference>
<accession>A0A0V1N3L7</accession>
<feature type="transmembrane region" description="Helical" evidence="1">
    <location>
        <begin position="7"/>
        <end position="26"/>
    </location>
</feature>
<reference evidence="2 3" key="1">
    <citation type="submission" date="2015-01" db="EMBL/GenBank/DDBJ databases">
        <title>Evolution of Trichinella species and genotypes.</title>
        <authorList>
            <person name="Korhonen P.K."/>
            <person name="Edoardo P."/>
            <person name="Giuseppe L.R."/>
            <person name="Gasser R.B."/>
        </authorList>
    </citation>
    <scope>NUCLEOTIDE SEQUENCE [LARGE SCALE GENOMIC DNA]</scope>
    <source>
        <strain evidence="2">ISS1980</strain>
    </source>
</reference>
<dbReference type="GO" id="GO:0070971">
    <property type="term" value="C:endoplasmic reticulum exit site"/>
    <property type="evidence" value="ECO:0007669"/>
    <property type="project" value="TreeGrafter"/>
</dbReference>
<name>A0A0V1N3L7_9BILA</name>
<evidence type="ECO:0000313" key="2">
    <source>
        <dbReference type="EMBL" id="KRZ78580.1"/>
    </source>
</evidence>
<dbReference type="GO" id="GO:0048208">
    <property type="term" value="P:COPII vesicle coating"/>
    <property type="evidence" value="ECO:0007669"/>
    <property type="project" value="InterPro"/>
</dbReference>
<dbReference type="AlphaFoldDB" id="A0A0V1N3L7"/>
<organism evidence="2 3">
    <name type="scientific">Trichinella papuae</name>
    <dbReference type="NCBI Taxonomy" id="268474"/>
    <lineage>
        <taxon>Eukaryota</taxon>
        <taxon>Metazoa</taxon>
        <taxon>Ecdysozoa</taxon>
        <taxon>Nematoda</taxon>
        <taxon>Enoplea</taxon>
        <taxon>Dorylaimia</taxon>
        <taxon>Trichinellida</taxon>
        <taxon>Trichinellidae</taxon>
        <taxon>Trichinella</taxon>
    </lineage>
</organism>
<keyword evidence="1" id="KW-0472">Membrane</keyword>
<dbReference type="PANTHER" id="PTHR15335">
    <property type="entry name" value="PROTEIN TFG"/>
    <property type="match status" value="1"/>
</dbReference>
<protein>
    <submittedName>
        <fullName evidence="2">Protein TFG</fullName>
    </submittedName>
</protein>
<evidence type="ECO:0000256" key="1">
    <source>
        <dbReference type="SAM" id="Phobius"/>
    </source>
</evidence>
<gene>
    <name evidence="2" type="primary">TFG</name>
    <name evidence="2" type="ORF">T10_440</name>
</gene>
<keyword evidence="1" id="KW-1133">Transmembrane helix</keyword>
<keyword evidence="3" id="KW-1185">Reference proteome</keyword>
<dbReference type="GO" id="GO:0042802">
    <property type="term" value="F:identical protein binding"/>
    <property type="evidence" value="ECO:0007669"/>
    <property type="project" value="InterPro"/>
</dbReference>
<dbReference type="EMBL" id="JYDO01000011">
    <property type="protein sequence ID" value="KRZ78580.1"/>
    <property type="molecule type" value="Genomic_DNA"/>
</dbReference>